<feature type="modified residue" description="4-aspartylphosphate" evidence="3">
    <location>
        <position position="53"/>
    </location>
</feature>
<gene>
    <name evidence="5" type="ORF">CMC5_000120</name>
</gene>
<reference evidence="5 6" key="1">
    <citation type="submission" date="2015-07" db="EMBL/GenBank/DDBJ databases">
        <title>Genome analysis of myxobacterium Chondromyces crocatus Cm c5 reveals a high potential for natural compound synthesis and the genetic basis for the loss of fruiting body formation.</title>
        <authorList>
            <person name="Zaburannyi N."/>
            <person name="Bunk B."/>
            <person name="Maier J."/>
            <person name="Overmann J."/>
            <person name="Mueller R."/>
        </authorList>
    </citation>
    <scope>NUCLEOTIDE SEQUENCE [LARGE SCALE GENOMIC DNA]</scope>
    <source>
        <strain evidence="5 6">Cm c5</strain>
    </source>
</reference>
<keyword evidence="2" id="KW-0902">Two-component regulatory system</keyword>
<dbReference type="Proteomes" id="UP000067626">
    <property type="component" value="Chromosome"/>
</dbReference>
<accession>A0A0K1E4T8</accession>
<dbReference type="InterPro" id="IPR011006">
    <property type="entry name" value="CheY-like_superfamily"/>
</dbReference>
<name>A0A0K1E4T8_CHOCO</name>
<feature type="domain" description="Response regulatory" evidence="4">
    <location>
        <begin position="4"/>
        <end position="118"/>
    </location>
</feature>
<dbReference type="KEGG" id="ccro:CMC5_000120"/>
<evidence type="ECO:0000313" key="6">
    <source>
        <dbReference type="Proteomes" id="UP000067626"/>
    </source>
</evidence>
<organism evidence="5 6">
    <name type="scientific">Chondromyces crocatus</name>
    <dbReference type="NCBI Taxonomy" id="52"/>
    <lineage>
        <taxon>Bacteria</taxon>
        <taxon>Pseudomonadati</taxon>
        <taxon>Myxococcota</taxon>
        <taxon>Polyangia</taxon>
        <taxon>Polyangiales</taxon>
        <taxon>Polyangiaceae</taxon>
        <taxon>Chondromyces</taxon>
    </lineage>
</organism>
<evidence type="ECO:0000256" key="3">
    <source>
        <dbReference type="PROSITE-ProRule" id="PRU00169"/>
    </source>
</evidence>
<dbReference type="STRING" id="52.CMC5_000120"/>
<sequence length="288" mass="28776">MPSTVLAVDDSVTLRKVLEITFAGPEFRVVTANSPDAALQKLKSDKPDVVIADVSLEPKNGYDLCKAIKQASPGTPVLILSSKQNPFDQGKASAAQADDHIDKPFDTQMMIDKVKKLLGSKGEAKPAAAAPAEAPARAPAAAPAAAVAQARSPAAAPAASPGAGATPGSPLARAKTLIYTAGAGTPAPAAQPAQAPAARTAPAAAAAQAPARQAAPAAAAVAAPVAAVAASLAGNGQLTSRLEGLGLTPAQVDAVAAISRDVVERVVWEVVPVLAETIIKEEIARLTK</sequence>
<dbReference type="PROSITE" id="PS50110">
    <property type="entry name" value="RESPONSE_REGULATORY"/>
    <property type="match status" value="1"/>
</dbReference>
<dbReference type="InterPro" id="IPR050595">
    <property type="entry name" value="Bact_response_regulator"/>
</dbReference>
<evidence type="ECO:0000313" key="5">
    <source>
        <dbReference type="EMBL" id="AKT35901.1"/>
    </source>
</evidence>
<evidence type="ECO:0000256" key="1">
    <source>
        <dbReference type="ARBA" id="ARBA00022553"/>
    </source>
</evidence>
<dbReference type="InterPro" id="IPR001789">
    <property type="entry name" value="Sig_transdc_resp-reg_receiver"/>
</dbReference>
<evidence type="ECO:0000259" key="4">
    <source>
        <dbReference type="PROSITE" id="PS50110"/>
    </source>
</evidence>
<dbReference type="RefSeq" id="WP_050428496.1">
    <property type="nucleotide sequence ID" value="NZ_CP012159.1"/>
</dbReference>
<dbReference type="PANTHER" id="PTHR44591">
    <property type="entry name" value="STRESS RESPONSE REGULATOR PROTEIN 1"/>
    <property type="match status" value="1"/>
</dbReference>
<dbReference type="OrthoDB" id="9780312at2"/>
<dbReference type="GO" id="GO:0000160">
    <property type="term" value="P:phosphorelay signal transduction system"/>
    <property type="evidence" value="ECO:0007669"/>
    <property type="project" value="UniProtKB-KW"/>
</dbReference>
<dbReference type="AlphaFoldDB" id="A0A0K1E4T8"/>
<dbReference type="SMART" id="SM00448">
    <property type="entry name" value="REC"/>
    <property type="match status" value="1"/>
</dbReference>
<proteinExistence type="predicted"/>
<protein>
    <submittedName>
        <fullName evidence="5">Transcriptional regulator</fullName>
    </submittedName>
</protein>
<dbReference type="CDD" id="cd00156">
    <property type="entry name" value="REC"/>
    <property type="match status" value="1"/>
</dbReference>
<dbReference type="PANTHER" id="PTHR44591:SF14">
    <property type="entry name" value="PROTEIN PILG"/>
    <property type="match status" value="1"/>
</dbReference>
<dbReference type="SUPFAM" id="SSF52172">
    <property type="entry name" value="CheY-like"/>
    <property type="match status" value="1"/>
</dbReference>
<evidence type="ECO:0000256" key="2">
    <source>
        <dbReference type="ARBA" id="ARBA00023012"/>
    </source>
</evidence>
<keyword evidence="1 3" id="KW-0597">Phosphoprotein</keyword>
<dbReference type="Gene3D" id="3.40.50.2300">
    <property type="match status" value="1"/>
</dbReference>
<dbReference type="Pfam" id="PF00072">
    <property type="entry name" value="Response_reg"/>
    <property type="match status" value="1"/>
</dbReference>
<dbReference type="EMBL" id="CP012159">
    <property type="protein sequence ID" value="AKT35901.1"/>
    <property type="molecule type" value="Genomic_DNA"/>
</dbReference>
<keyword evidence="6" id="KW-1185">Reference proteome</keyword>